<dbReference type="PANTHER" id="PTHR15407:SF28">
    <property type="entry name" value="RIBITOL-5-PHOSPHATE TRANSFERASE FKTN"/>
    <property type="match status" value="1"/>
</dbReference>
<keyword evidence="8" id="KW-1185">Reference proteome</keyword>
<keyword evidence="3 5" id="KW-1133">Transmembrane helix</keyword>
<evidence type="ECO:0000256" key="2">
    <source>
        <dbReference type="ARBA" id="ARBA00022692"/>
    </source>
</evidence>
<dbReference type="AlphaFoldDB" id="A0A9Q0M4G3"/>
<dbReference type="GO" id="GO:0000139">
    <property type="term" value="C:Golgi membrane"/>
    <property type="evidence" value="ECO:0007669"/>
    <property type="project" value="TreeGrafter"/>
</dbReference>
<evidence type="ECO:0000256" key="4">
    <source>
        <dbReference type="ARBA" id="ARBA00023136"/>
    </source>
</evidence>
<organism evidence="7 8">
    <name type="scientific">Blomia tropicalis</name>
    <name type="common">Mite</name>
    <dbReference type="NCBI Taxonomy" id="40697"/>
    <lineage>
        <taxon>Eukaryota</taxon>
        <taxon>Metazoa</taxon>
        <taxon>Ecdysozoa</taxon>
        <taxon>Arthropoda</taxon>
        <taxon>Chelicerata</taxon>
        <taxon>Arachnida</taxon>
        <taxon>Acari</taxon>
        <taxon>Acariformes</taxon>
        <taxon>Sarcoptiformes</taxon>
        <taxon>Astigmata</taxon>
        <taxon>Glycyphagoidea</taxon>
        <taxon>Echimyopodidae</taxon>
        <taxon>Blomia</taxon>
    </lineage>
</organism>
<feature type="domain" description="Ribitol-5-phosphate transferase FKTN N-terminal" evidence="6">
    <location>
        <begin position="114"/>
        <end position="319"/>
    </location>
</feature>
<dbReference type="InterPro" id="IPR045587">
    <property type="entry name" value="FKTN_N"/>
</dbReference>
<sequence>MVKAHFLFLVAITSGFLLTIQLIALQYLLRQATIEEPTQWKLLDTITTAAQRFNIPIFVVDRFILNLIENGTYLNNNDWFHMTSITTTMETISKSETKRMKANKLVRSVLMNEQASITGDNNNIRCRIFCHDSENRKITYLATLSDFVTQESLASFSSFLSLNHKLTVISLSDMDPTLRHLNLHVKIPTHLIVVDEEVDIRKNSHVIHISIFHDRVQGKYWWQAPIKMNENQERILHRQGLKRMMLHNALHLNAIYAKTTVLHTTIDGLNISLPYPVNSFLNSIEKHLFIDNDLKRAAEFHAQFPKEESYEANQFRNKATALLTKVHHLLENNLHIPFWLSSGTLLGYYRQCDFITYSGDVDIGIWAQDFRPEIIETFSAANIPLIHWFGRPNDSLELSFLSGDLKLDIFFFYRESDHFWNGGTQARTGLKFKYSFPKFTLCWTEFIGLLLRIPCETESYLEANYGKQWFVPTKNWDWKSSPPNVKPNGQWESREWPETIRLLPLPDL</sequence>
<reference evidence="7" key="1">
    <citation type="submission" date="2022-12" db="EMBL/GenBank/DDBJ databases">
        <title>Genome assemblies of Blomia tropicalis.</title>
        <authorList>
            <person name="Cui Y."/>
        </authorList>
    </citation>
    <scope>NUCLEOTIDE SEQUENCE</scope>
    <source>
        <tissue evidence="7">Adult mites</tissue>
    </source>
</reference>
<dbReference type="PANTHER" id="PTHR15407">
    <property type="entry name" value="FUKUTIN-RELATED"/>
    <property type="match status" value="1"/>
</dbReference>
<dbReference type="Proteomes" id="UP001142055">
    <property type="component" value="Chromosome 3"/>
</dbReference>
<dbReference type="Pfam" id="PF19737">
    <property type="entry name" value="FKTN_N"/>
    <property type="match status" value="1"/>
</dbReference>
<gene>
    <name evidence="7" type="ORF">RDWZM_009675</name>
</gene>
<feature type="transmembrane region" description="Helical" evidence="5">
    <location>
        <begin position="7"/>
        <end position="29"/>
    </location>
</feature>
<dbReference type="InterPro" id="IPR009644">
    <property type="entry name" value="FKTN/MNN4/W02B3.4-1"/>
</dbReference>
<evidence type="ECO:0000256" key="5">
    <source>
        <dbReference type="SAM" id="Phobius"/>
    </source>
</evidence>
<dbReference type="OrthoDB" id="444255at2759"/>
<evidence type="ECO:0000313" key="8">
    <source>
        <dbReference type="Proteomes" id="UP001142055"/>
    </source>
</evidence>
<evidence type="ECO:0000313" key="7">
    <source>
        <dbReference type="EMBL" id="KAJ6218518.1"/>
    </source>
</evidence>
<dbReference type="OMA" id="NIPLIHW"/>
<comment type="caution">
    <text evidence="7">The sequence shown here is derived from an EMBL/GenBank/DDBJ whole genome shotgun (WGS) entry which is preliminary data.</text>
</comment>
<keyword evidence="4 5" id="KW-0472">Membrane</keyword>
<dbReference type="EMBL" id="JAPWDV010000003">
    <property type="protein sequence ID" value="KAJ6218518.1"/>
    <property type="molecule type" value="Genomic_DNA"/>
</dbReference>
<proteinExistence type="predicted"/>
<comment type="subcellular location">
    <subcellularLocation>
        <location evidence="1">Membrane</location>
        <topology evidence="1">Single-pass membrane protein</topology>
    </subcellularLocation>
</comment>
<evidence type="ECO:0000256" key="1">
    <source>
        <dbReference type="ARBA" id="ARBA00004167"/>
    </source>
</evidence>
<protein>
    <recommendedName>
        <fullName evidence="6">Ribitol-5-phosphate transferase FKTN N-terminal domain-containing protein</fullName>
    </recommendedName>
</protein>
<evidence type="ECO:0000259" key="6">
    <source>
        <dbReference type="Pfam" id="PF19737"/>
    </source>
</evidence>
<evidence type="ECO:0000256" key="3">
    <source>
        <dbReference type="ARBA" id="ARBA00022989"/>
    </source>
</evidence>
<keyword evidence="2 5" id="KW-0812">Transmembrane</keyword>
<accession>A0A9Q0M4G3</accession>
<name>A0A9Q0M4G3_BLOTA</name>